<evidence type="ECO:0000256" key="3">
    <source>
        <dbReference type="ARBA" id="ARBA00022448"/>
    </source>
</evidence>
<accession>C8X5K9</accession>
<feature type="signal peptide" evidence="9">
    <location>
        <begin position="1"/>
        <end position="33"/>
    </location>
</feature>
<dbReference type="SUPFAM" id="SSF56954">
    <property type="entry name" value="Outer membrane efflux proteins (OEP)"/>
    <property type="match status" value="1"/>
</dbReference>
<reference evidence="10 11" key="2">
    <citation type="journal article" date="2010" name="Stand. Genomic Sci.">
        <title>Complete genome sequence of Desulfohalobium retbaense type strain (HR(100)).</title>
        <authorList>
            <person name="Spring S."/>
            <person name="Nolan M."/>
            <person name="Lapidus A."/>
            <person name="Glavina Del Rio T."/>
            <person name="Copeland A."/>
            <person name="Tice H."/>
            <person name="Cheng J.F."/>
            <person name="Lucas S."/>
            <person name="Land M."/>
            <person name="Chen F."/>
            <person name="Bruce D."/>
            <person name="Goodwin L."/>
            <person name="Pitluck S."/>
            <person name="Ivanova N."/>
            <person name="Mavromatis K."/>
            <person name="Mikhailova N."/>
            <person name="Pati A."/>
            <person name="Chen A."/>
            <person name="Palaniappan K."/>
            <person name="Hauser L."/>
            <person name="Chang Y.J."/>
            <person name="Jeffries C.D."/>
            <person name="Munk C."/>
            <person name="Kiss H."/>
            <person name="Chain P."/>
            <person name="Han C."/>
            <person name="Brettin T."/>
            <person name="Detter J.C."/>
            <person name="Schuler E."/>
            <person name="Goker M."/>
            <person name="Rohde M."/>
            <person name="Bristow J."/>
            <person name="Eisen J.A."/>
            <person name="Markowitz V."/>
            <person name="Hugenholtz P."/>
            <person name="Kyrpides N.C."/>
            <person name="Klenk H.P."/>
        </authorList>
    </citation>
    <scope>NUCLEOTIDE SEQUENCE [LARGE SCALE GENOMIC DNA]</scope>
    <source>
        <strain evidence="10 11">DSM 5692</strain>
    </source>
</reference>
<dbReference type="InterPro" id="IPR051906">
    <property type="entry name" value="TolC-like"/>
</dbReference>
<evidence type="ECO:0000256" key="2">
    <source>
        <dbReference type="ARBA" id="ARBA00007613"/>
    </source>
</evidence>
<feature type="chain" id="PRO_5002992836" evidence="9">
    <location>
        <begin position="34"/>
        <end position="814"/>
    </location>
</feature>
<dbReference type="Gene3D" id="3.40.50.2300">
    <property type="match status" value="2"/>
</dbReference>
<dbReference type="KEGG" id="drt:Dret_2424"/>
<proteinExistence type="inferred from homology"/>
<evidence type="ECO:0000256" key="1">
    <source>
        <dbReference type="ARBA" id="ARBA00004442"/>
    </source>
</evidence>
<keyword evidence="3" id="KW-0813">Transport</keyword>
<dbReference type="GO" id="GO:0015562">
    <property type="term" value="F:efflux transmembrane transporter activity"/>
    <property type="evidence" value="ECO:0007669"/>
    <property type="project" value="InterPro"/>
</dbReference>
<evidence type="ECO:0000256" key="5">
    <source>
        <dbReference type="ARBA" id="ARBA00022692"/>
    </source>
</evidence>
<dbReference type="GO" id="GO:0015288">
    <property type="term" value="F:porin activity"/>
    <property type="evidence" value="ECO:0007669"/>
    <property type="project" value="TreeGrafter"/>
</dbReference>
<dbReference type="STRING" id="485915.Dret_2424"/>
<sequence>MNSWVANSRTNRPFLCLLLASVILVLCCTSARGAPEQLAVTLVHDGPGHGETAFASQLKQETAKLLAPEISLEWRTEPASASSPEAIQHALNRALGAPGTDIVVTSGPLGTLAAARAREHLAKPVLGLLEVASSLYGLSQKNPGVSDRGNLNCIAPTGKLQRDLTALRRLGHTSAITCLFDAALLRAVPGFAPHLRALGRELDLQIKVIPVADSPNATIQELRDAAPGALYLGSTPQWGAQDRAVFFRACTVQHWPVVSGGGRKDVVAGALAAHAGPAPARIARRMALNIQAVLQGELPGELPRELGAHGRLCVNASTARHLGIPVSRAAALSAEILHDPPSSDVPRLTLPQALNLAARHNPQLMEQTARVAGARGQSGQARAAFLPQVSGYWQTTHIDQDRSEASLGMQPWRRASAGFTVRQNIFNDPLFTQAAAAEQTVKARKQEQSRARLDVLAATGRAYLNVLRAQAVLESAKRNHALTLDHLELARARRRAGASGPQDIYRWEAQEAEQQSAVLKARTGVAQARLALNRALGQPPQTSWTAADLSLQDRLHFLAPFFPADGAVPQTLQALIAQAEDTALEQSPSLNALEALLHAGRLRRDQKKRAFFAPEITASFEFEHELTSESESWDPPQGMRLDLPQANKDDWTLALRARVPLITGGERGHALAEARAVLARLAARRRGIRQQIQEEVRRAVYALESSRPRIHLARRAADRADKNLHVVQAKYARGTASLVALLDAQHNAVTQQKKADLALYAYFEDLVALQRAMSWFAWTAPQQSAQQWLRTLQRRASKTAAPASQSRSASPLQP</sequence>
<keyword evidence="11" id="KW-1185">Reference proteome</keyword>
<comment type="similarity">
    <text evidence="2">Belongs to the outer membrane factor (OMF) (TC 1.B.17) family.</text>
</comment>
<keyword evidence="5" id="KW-0812">Transmembrane</keyword>
<keyword evidence="6" id="KW-0472">Membrane</keyword>
<dbReference type="AlphaFoldDB" id="C8X5K9"/>
<dbReference type="EMBL" id="CP001734">
    <property type="protein sequence ID" value="ACV69706.1"/>
    <property type="molecule type" value="Genomic_DNA"/>
</dbReference>
<dbReference type="HOGENOM" id="CLU_346727_0_0_7"/>
<evidence type="ECO:0000256" key="4">
    <source>
        <dbReference type="ARBA" id="ARBA00022452"/>
    </source>
</evidence>
<feature type="compositionally biased region" description="Low complexity" evidence="8">
    <location>
        <begin position="800"/>
        <end position="814"/>
    </location>
</feature>
<evidence type="ECO:0000256" key="7">
    <source>
        <dbReference type="ARBA" id="ARBA00023237"/>
    </source>
</evidence>
<protein>
    <submittedName>
        <fullName evidence="10">Outer membrane efflux protein</fullName>
    </submittedName>
</protein>
<gene>
    <name evidence="10" type="ordered locus">Dret_2424</name>
</gene>
<reference evidence="11" key="1">
    <citation type="submission" date="2009-09" db="EMBL/GenBank/DDBJ databases">
        <title>The complete chromosome of Desulfohalobium retbaense DSM 5692.</title>
        <authorList>
            <consortium name="US DOE Joint Genome Institute (JGI-PGF)"/>
            <person name="Lucas S."/>
            <person name="Copeland A."/>
            <person name="Lapidus A."/>
            <person name="Glavina del Rio T."/>
            <person name="Dalin E."/>
            <person name="Tice H."/>
            <person name="Bruce D."/>
            <person name="Goodwin L."/>
            <person name="Pitluck S."/>
            <person name="Kyrpides N."/>
            <person name="Mavromatis K."/>
            <person name="Ivanova N."/>
            <person name="Mikhailova N."/>
            <person name="Munk A.C."/>
            <person name="Brettin T."/>
            <person name="Detter J.C."/>
            <person name="Han C."/>
            <person name="Tapia R."/>
            <person name="Larimer F."/>
            <person name="Land M."/>
            <person name="Hauser L."/>
            <person name="Markowitz V."/>
            <person name="Cheng J.-F."/>
            <person name="Hugenholtz P."/>
            <person name="Woyke T."/>
            <person name="Wu D."/>
            <person name="Spring S."/>
            <person name="Klenk H.-P."/>
            <person name="Eisen J.A."/>
        </authorList>
    </citation>
    <scope>NUCLEOTIDE SEQUENCE [LARGE SCALE GENOMIC DNA]</scope>
    <source>
        <strain evidence="11">DSM 5692</strain>
    </source>
</reference>
<dbReference type="eggNOG" id="COG2984">
    <property type="taxonomic scope" value="Bacteria"/>
</dbReference>
<dbReference type="Gene3D" id="1.20.1600.10">
    <property type="entry name" value="Outer membrane efflux proteins (OEP)"/>
    <property type="match status" value="1"/>
</dbReference>
<name>C8X5K9_DESRD</name>
<evidence type="ECO:0000256" key="6">
    <source>
        <dbReference type="ARBA" id="ARBA00023136"/>
    </source>
</evidence>
<evidence type="ECO:0000313" key="10">
    <source>
        <dbReference type="EMBL" id="ACV69706.1"/>
    </source>
</evidence>
<dbReference type="GO" id="GO:0009279">
    <property type="term" value="C:cell outer membrane"/>
    <property type="evidence" value="ECO:0007669"/>
    <property type="project" value="UniProtKB-SubCell"/>
</dbReference>
<dbReference type="GO" id="GO:1990281">
    <property type="term" value="C:efflux pump complex"/>
    <property type="evidence" value="ECO:0007669"/>
    <property type="project" value="TreeGrafter"/>
</dbReference>
<keyword evidence="9" id="KW-0732">Signal</keyword>
<keyword evidence="7" id="KW-0998">Cell outer membrane</keyword>
<comment type="subcellular location">
    <subcellularLocation>
        <location evidence="1">Cell outer membrane</location>
    </subcellularLocation>
</comment>
<dbReference type="InterPro" id="IPR003423">
    <property type="entry name" value="OMP_efflux"/>
</dbReference>
<dbReference type="PANTHER" id="PTHR30026:SF20">
    <property type="entry name" value="OUTER MEMBRANE PROTEIN TOLC"/>
    <property type="match status" value="1"/>
</dbReference>
<dbReference type="Proteomes" id="UP000001052">
    <property type="component" value="Chromosome"/>
</dbReference>
<evidence type="ECO:0000313" key="11">
    <source>
        <dbReference type="Proteomes" id="UP000001052"/>
    </source>
</evidence>
<organism evidence="10 11">
    <name type="scientific">Desulfohalobium retbaense (strain ATCC 49708 / DSM 5692 / JCM 16813 / HR100)</name>
    <dbReference type="NCBI Taxonomy" id="485915"/>
    <lineage>
        <taxon>Bacteria</taxon>
        <taxon>Pseudomonadati</taxon>
        <taxon>Thermodesulfobacteriota</taxon>
        <taxon>Desulfovibrionia</taxon>
        <taxon>Desulfovibrionales</taxon>
        <taxon>Desulfohalobiaceae</taxon>
        <taxon>Desulfohalobium</taxon>
    </lineage>
</organism>
<evidence type="ECO:0000256" key="9">
    <source>
        <dbReference type="SAM" id="SignalP"/>
    </source>
</evidence>
<dbReference type="Pfam" id="PF02321">
    <property type="entry name" value="OEP"/>
    <property type="match status" value="2"/>
</dbReference>
<dbReference type="eggNOG" id="COG1538">
    <property type="taxonomic scope" value="Bacteria"/>
</dbReference>
<dbReference type="PANTHER" id="PTHR30026">
    <property type="entry name" value="OUTER MEMBRANE PROTEIN TOLC"/>
    <property type="match status" value="1"/>
</dbReference>
<keyword evidence="4" id="KW-1134">Transmembrane beta strand</keyword>
<evidence type="ECO:0000256" key="8">
    <source>
        <dbReference type="SAM" id="MobiDB-lite"/>
    </source>
</evidence>
<feature type="region of interest" description="Disordered" evidence="8">
    <location>
        <begin position="795"/>
        <end position="814"/>
    </location>
</feature>